<dbReference type="OrthoDB" id="9134227at2"/>
<dbReference type="Pfam" id="PF09369">
    <property type="entry name" value="MZB"/>
    <property type="match status" value="1"/>
</dbReference>
<dbReference type="AlphaFoldDB" id="A0A3R9FD16"/>
<evidence type="ECO:0000313" key="3">
    <source>
        <dbReference type="Proteomes" id="UP000267081"/>
    </source>
</evidence>
<accession>A0A3R9FD16</accession>
<feature type="domain" description="MrfA-like Zn-binding" evidence="1">
    <location>
        <begin position="454"/>
        <end position="551"/>
    </location>
</feature>
<dbReference type="InterPro" id="IPR047721">
    <property type="entry name" value="DrmB"/>
</dbReference>
<reference evidence="2 3" key="1">
    <citation type="submission" date="2018-12" db="EMBL/GenBank/DDBJ databases">
        <title>Amycolatopsis eburnea sp. nov. actinomycete associate with arbuscular mycorrhiza fungal spore.</title>
        <authorList>
            <person name="Lumyong S."/>
            <person name="Chaiya L."/>
        </authorList>
    </citation>
    <scope>NUCLEOTIDE SEQUENCE [LARGE SCALE GENOMIC DNA]</scope>
    <source>
        <strain evidence="2 3">GLM-1</strain>
    </source>
</reference>
<dbReference type="Proteomes" id="UP000267081">
    <property type="component" value="Unassembled WGS sequence"/>
</dbReference>
<dbReference type="EMBL" id="RSEC01000032">
    <property type="protein sequence ID" value="RSD22274.1"/>
    <property type="molecule type" value="Genomic_DNA"/>
</dbReference>
<dbReference type="InterPro" id="IPR018973">
    <property type="entry name" value="MZB"/>
</dbReference>
<gene>
    <name evidence="2" type="ORF">EIY87_10285</name>
</gene>
<name>A0A3R9FD16_9PSEU</name>
<evidence type="ECO:0000259" key="1">
    <source>
        <dbReference type="Pfam" id="PF09369"/>
    </source>
</evidence>
<keyword evidence="3" id="KW-1185">Reference proteome</keyword>
<sequence>MTYGVGSMVAVDDNSFIVSGLDTWSIDSAHPLYEPRLQRRLGVRVFRSPPPADTPPAGDGVRIRRFPEIYSCPGCSELKKFKYFGTTTKSGRCADCDRRLVPSRFVVACEKGHLDDFPYWQWVHKRNAPAGEVGDRHDLTLSTDGRTASLRSVVINCSCGLASSMEGAFGSKALHSLGVACSGRRPWLGEGAGESGCDAVPRTLQRGASAAWFSVTRSSLSIPPWSDTLQKLVDKEFSALDVIVAQAGHADVIRHLSWVKEKGFTVGEVVEAVERRRQFSGANADDAQPESILEAAESFRIEEYPPLYHGHHQARQGDDFECVRPEDVDDVELPGGIDRVMLVKRLREVRALEAFTRVEAPEGTSDRQRFAHLSRSPVDWLPAVEVSGEGVFVALDPMALARWETSDVPVRRGAQIRKAHTDLLRRRAVRRGDPTESAKIESPISTRYILLHTLAHALINEWSLDAGYPAAALRERLYVSDQWAGLLIYTATSDSAGSLGGVVAQGSHARLGETLRSALDRISWCSQDPPCMESEASGTDSLNLAACYACVMLPESSCETNNSFLDRALLVGQPGEPRTGYFEHLLGEGR</sequence>
<comment type="caution">
    <text evidence="2">The sequence shown here is derived from an EMBL/GenBank/DDBJ whole genome shotgun (WGS) entry which is preliminary data.</text>
</comment>
<evidence type="ECO:0000313" key="2">
    <source>
        <dbReference type="EMBL" id="RSD22274.1"/>
    </source>
</evidence>
<protein>
    <submittedName>
        <fullName evidence="2">DUF1998 domain-containing protein</fullName>
    </submittedName>
</protein>
<organism evidence="2 3">
    <name type="scientific">Amycolatopsis eburnea</name>
    <dbReference type="NCBI Taxonomy" id="2267691"/>
    <lineage>
        <taxon>Bacteria</taxon>
        <taxon>Bacillati</taxon>
        <taxon>Actinomycetota</taxon>
        <taxon>Actinomycetes</taxon>
        <taxon>Pseudonocardiales</taxon>
        <taxon>Pseudonocardiaceae</taxon>
        <taxon>Amycolatopsis</taxon>
    </lineage>
</organism>
<dbReference type="NCBIfam" id="NF038324">
    <property type="entry name" value="DrmB_fam"/>
    <property type="match status" value="1"/>
</dbReference>
<proteinExistence type="predicted"/>